<dbReference type="Proteomes" id="UP000325723">
    <property type="component" value="Unassembled WGS sequence"/>
</dbReference>
<evidence type="ECO:0000313" key="1">
    <source>
        <dbReference type="EMBL" id="VVO81215.1"/>
    </source>
</evidence>
<gene>
    <name evidence="1" type="ORF">PS900_01824</name>
</gene>
<proteinExistence type="predicted"/>
<accession>A0A8H2RR63</accession>
<dbReference type="RefSeq" id="WP_224789055.1">
    <property type="nucleotide sequence ID" value="NZ_CABVIE010000005.1"/>
</dbReference>
<sequence length="129" mass="14901">MSRARTRIEARNKMPEIKPWHEEYTLSDTSPSGLRYLVNGIPSVVAGCPKEPTWPHNESMAQHCIWPRHYSLSVVVGYEGTDLGGFMAWDMQLETVSPWVVREILLEHAEREQQIQLLEQHVQQHLEVA</sequence>
<name>A0A8H2RR63_PSEFL</name>
<organism evidence="1 2">
    <name type="scientific">Pseudomonas fluorescens</name>
    <dbReference type="NCBI Taxonomy" id="294"/>
    <lineage>
        <taxon>Bacteria</taxon>
        <taxon>Pseudomonadati</taxon>
        <taxon>Pseudomonadota</taxon>
        <taxon>Gammaproteobacteria</taxon>
        <taxon>Pseudomonadales</taxon>
        <taxon>Pseudomonadaceae</taxon>
        <taxon>Pseudomonas</taxon>
    </lineage>
</organism>
<dbReference type="EMBL" id="CABVIE010000005">
    <property type="protein sequence ID" value="VVO81215.1"/>
    <property type="molecule type" value="Genomic_DNA"/>
</dbReference>
<evidence type="ECO:0000313" key="2">
    <source>
        <dbReference type="Proteomes" id="UP000325723"/>
    </source>
</evidence>
<reference evidence="1 2" key="1">
    <citation type="submission" date="2019-09" db="EMBL/GenBank/DDBJ databases">
        <authorList>
            <person name="Chandra G."/>
            <person name="Truman W A."/>
        </authorList>
    </citation>
    <scope>NUCLEOTIDE SEQUENCE [LARGE SCALE GENOMIC DNA]</scope>
    <source>
        <strain evidence="1">PS900</strain>
    </source>
</reference>
<comment type="caution">
    <text evidence="1">The sequence shown here is derived from an EMBL/GenBank/DDBJ whole genome shotgun (WGS) entry which is preliminary data.</text>
</comment>
<dbReference type="AlphaFoldDB" id="A0A8H2RR63"/>
<protein>
    <submittedName>
        <fullName evidence="1">Uncharacterized protein</fullName>
    </submittedName>
</protein>